<organism evidence="5 6">
    <name type="scientific">Crucibulum laeve</name>
    <dbReference type="NCBI Taxonomy" id="68775"/>
    <lineage>
        <taxon>Eukaryota</taxon>
        <taxon>Fungi</taxon>
        <taxon>Dikarya</taxon>
        <taxon>Basidiomycota</taxon>
        <taxon>Agaricomycotina</taxon>
        <taxon>Agaricomycetes</taxon>
        <taxon>Agaricomycetidae</taxon>
        <taxon>Agaricales</taxon>
        <taxon>Agaricineae</taxon>
        <taxon>Nidulariaceae</taxon>
        <taxon>Crucibulum</taxon>
    </lineage>
</organism>
<dbReference type="OrthoDB" id="2122982at2759"/>
<dbReference type="InterPro" id="IPR001841">
    <property type="entry name" value="Znf_RING"/>
</dbReference>
<gene>
    <name evidence="5" type="ORF">BDQ12DRAFT_690526</name>
</gene>
<keyword evidence="6" id="KW-1185">Reference proteome</keyword>
<dbReference type="CDD" id="cd16494">
    <property type="entry name" value="RING-CH-C4HC3_ZSWM2"/>
    <property type="match status" value="1"/>
</dbReference>
<accession>A0A5C3LMR0</accession>
<dbReference type="PROSITE" id="PS50089">
    <property type="entry name" value="ZF_RING_2"/>
    <property type="match status" value="1"/>
</dbReference>
<name>A0A5C3LMR0_9AGAR</name>
<proteinExistence type="predicted"/>
<dbReference type="PROSITE" id="PS50966">
    <property type="entry name" value="ZF_SWIM"/>
    <property type="match status" value="1"/>
</dbReference>
<feature type="domain" description="RING-type" evidence="3">
    <location>
        <begin position="378"/>
        <end position="428"/>
    </location>
</feature>
<feature type="region of interest" description="Disordered" evidence="2">
    <location>
        <begin position="1"/>
        <end position="161"/>
    </location>
</feature>
<dbReference type="InterPro" id="IPR007527">
    <property type="entry name" value="Znf_SWIM"/>
</dbReference>
<evidence type="ECO:0008006" key="7">
    <source>
        <dbReference type="Google" id="ProtNLM"/>
    </source>
</evidence>
<feature type="compositionally biased region" description="Low complexity" evidence="2">
    <location>
        <begin position="118"/>
        <end position="129"/>
    </location>
</feature>
<dbReference type="Gene3D" id="3.30.40.10">
    <property type="entry name" value="Zinc/RING finger domain, C3HC4 (zinc finger)"/>
    <property type="match status" value="1"/>
</dbReference>
<dbReference type="InterPro" id="IPR013083">
    <property type="entry name" value="Znf_RING/FYVE/PHD"/>
</dbReference>
<feature type="compositionally biased region" description="Polar residues" evidence="2">
    <location>
        <begin position="145"/>
        <end position="155"/>
    </location>
</feature>
<feature type="compositionally biased region" description="Basic and acidic residues" evidence="2">
    <location>
        <begin position="1"/>
        <end position="10"/>
    </location>
</feature>
<dbReference type="Proteomes" id="UP000308652">
    <property type="component" value="Unassembled WGS sequence"/>
</dbReference>
<dbReference type="AlphaFoldDB" id="A0A5C3LMR0"/>
<feature type="compositionally biased region" description="Low complexity" evidence="2">
    <location>
        <begin position="54"/>
        <end position="75"/>
    </location>
</feature>
<feature type="compositionally biased region" description="Low complexity" evidence="2">
    <location>
        <begin position="13"/>
        <end position="23"/>
    </location>
</feature>
<evidence type="ECO:0000313" key="6">
    <source>
        <dbReference type="Proteomes" id="UP000308652"/>
    </source>
</evidence>
<reference evidence="5 6" key="1">
    <citation type="journal article" date="2019" name="Nat. Ecol. Evol.">
        <title>Megaphylogeny resolves global patterns of mushroom evolution.</title>
        <authorList>
            <person name="Varga T."/>
            <person name="Krizsan K."/>
            <person name="Foldi C."/>
            <person name="Dima B."/>
            <person name="Sanchez-Garcia M."/>
            <person name="Sanchez-Ramirez S."/>
            <person name="Szollosi G.J."/>
            <person name="Szarkandi J.G."/>
            <person name="Papp V."/>
            <person name="Albert L."/>
            <person name="Andreopoulos W."/>
            <person name="Angelini C."/>
            <person name="Antonin V."/>
            <person name="Barry K.W."/>
            <person name="Bougher N.L."/>
            <person name="Buchanan P."/>
            <person name="Buyck B."/>
            <person name="Bense V."/>
            <person name="Catcheside P."/>
            <person name="Chovatia M."/>
            <person name="Cooper J."/>
            <person name="Damon W."/>
            <person name="Desjardin D."/>
            <person name="Finy P."/>
            <person name="Geml J."/>
            <person name="Haridas S."/>
            <person name="Hughes K."/>
            <person name="Justo A."/>
            <person name="Karasinski D."/>
            <person name="Kautmanova I."/>
            <person name="Kiss B."/>
            <person name="Kocsube S."/>
            <person name="Kotiranta H."/>
            <person name="LaButti K.M."/>
            <person name="Lechner B.E."/>
            <person name="Liimatainen K."/>
            <person name="Lipzen A."/>
            <person name="Lukacs Z."/>
            <person name="Mihaltcheva S."/>
            <person name="Morgado L.N."/>
            <person name="Niskanen T."/>
            <person name="Noordeloos M.E."/>
            <person name="Ohm R.A."/>
            <person name="Ortiz-Santana B."/>
            <person name="Ovrebo C."/>
            <person name="Racz N."/>
            <person name="Riley R."/>
            <person name="Savchenko A."/>
            <person name="Shiryaev A."/>
            <person name="Soop K."/>
            <person name="Spirin V."/>
            <person name="Szebenyi C."/>
            <person name="Tomsovsky M."/>
            <person name="Tulloss R.E."/>
            <person name="Uehling J."/>
            <person name="Grigoriev I.V."/>
            <person name="Vagvolgyi C."/>
            <person name="Papp T."/>
            <person name="Martin F.M."/>
            <person name="Miettinen O."/>
            <person name="Hibbett D.S."/>
            <person name="Nagy L.G."/>
        </authorList>
    </citation>
    <scope>NUCLEOTIDE SEQUENCE [LARGE SCALE GENOMIC DNA]</scope>
    <source>
        <strain evidence="5 6">CBS 166.37</strain>
    </source>
</reference>
<evidence type="ECO:0000313" key="5">
    <source>
        <dbReference type="EMBL" id="TFK33867.1"/>
    </source>
</evidence>
<dbReference type="EMBL" id="ML213640">
    <property type="protein sequence ID" value="TFK33867.1"/>
    <property type="molecule type" value="Genomic_DNA"/>
</dbReference>
<keyword evidence="1" id="KW-0863">Zinc-finger</keyword>
<dbReference type="GO" id="GO:0008270">
    <property type="term" value="F:zinc ion binding"/>
    <property type="evidence" value="ECO:0007669"/>
    <property type="project" value="UniProtKB-KW"/>
</dbReference>
<evidence type="ECO:0000259" key="3">
    <source>
        <dbReference type="PROSITE" id="PS50089"/>
    </source>
</evidence>
<sequence>MVLKRQRDGEFVQWTPAGQTAPQAPTPAPALMHTGWVSSSQSSYTSTAMANSDSTTIPSYPSASTSTSTATAPTSQEPPTKRTRTRSSTGVAPKKPVQAPTTVTDILEKPKGKRAQRKSAATTAGAASKAKGKGKQVQADADLTRPSTLPSTAETSMVGRDISGMGGTRIGAASMTPLSASYSTTAQSASTLARTSTQPAKKPGKKKAAAESPAPAGQPEKRLAQFKPKCPQNILDRVERVMSQRIFMLTRERVDGELKEEFKILGSTGNAYTVVIDHKPRCDCPDHLKGNHCKHILFVFLKVLQVPQRSGLWYQKALLTSELEEIFANAPPAPNSLAHPHVRAAFARAMGKEKEGDAPAEPEASQGKRRIPGEDDDCPICYDSMYQVAEAKLTFCEECGNALHLECFQQWSKTSAATGKALTCVWCRSPWSSGARAASATPLPGGATMQKGVWGRSYVNLAGVSGISPQRDTSSYYHGPRRGQRYRGYQDYDD</sequence>
<evidence type="ECO:0000259" key="4">
    <source>
        <dbReference type="PROSITE" id="PS50966"/>
    </source>
</evidence>
<dbReference type="PANTHER" id="PTHR21540">
    <property type="entry name" value="RING FINGER AND SWIM DOMAIN-CONTAINING PROTEIN 2"/>
    <property type="match status" value="1"/>
</dbReference>
<feature type="region of interest" description="Disordered" evidence="2">
    <location>
        <begin position="472"/>
        <end position="494"/>
    </location>
</feature>
<feature type="compositionally biased region" description="Low complexity" evidence="2">
    <location>
        <begin position="38"/>
        <end position="47"/>
    </location>
</feature>
<feature type="region of interest" description="Disordered" evidence="2">
    <location>
        <begin position="189"/>
        <end position="224"/>
    </location>
</feature>
<dbReference type="InterPro" id="IPR039903">
    <property type="entry name" value="Zswim2"/>
</dbReference>
<dbReference type="SUPFAM" id="SSF57850">
    <property type="entry name" value="RING/U-box"/>
    <property type="match status" value="1"/>
</dbReference>
<dbReference type="GO" id="GO:0061630">
    <property type="term" value="F:ubiquitin protein ligase activity"/>
    <property type="evidence" value="ECO:0007669"/>
    <property type="project" value="InterPro"/>
</dbReference>
<feature type="compositionally biased region" description="Low complexity" evidence="2">
    <location>
        <begin position="189"/>
        <end position="201"/>
    </location>
</feature>
<feature type="region of interest" description="Disordered" evidence="2">
    <location>
        <begin position="350"/>
        <end position="371"/>
    </location>
</feature>
<evidence type="ECO:0000256" key="2">
    <source>
        <dbReference type="SAM" id="MobiDB-lite"/>
    </source>
</evidence>
<keyword evidence="1" id="KW-0862">Zinc</keyword>
<keyword evidence="1" id="KW-0479">Metal-binding</keyword>
<evidence type="ECO:0000256" key="1">
    <source>
        <dbReference type="PROSITE-ProRule" id="PRU00175"/>
    </source>
</evidence>
<dbReference type="PANTHER" id="PTHR21540:SF0">
    <property type="entry name" value="PHD FAMILY PROTEIN"/>
    <property type="match status" value="1"/>
</dbReference>
<feature type="domain" description="SWIM-type" evidence="4">
    <location>
        <begin position="272"/>
        <end position="304"/>
    </location>
</feature>
<dbReference type="STRING" id="68775.A0A5C3LMR0"/>
<protein>
    <recommendedName>
        <fullName evidence="7">SWIM-type domain-containing protein</fullName>
    </recommendedName>
</protein>